<proteinExistence type="predicted"/>
<feature type="domain" description="CMP/dCMP-type deaminase" evidence="4">
    <location>
        <begin position="19"/>
        <end position="141"/>
    </location>
</feature>
<keyword evidence="2" id="KW-0378">Hydrolase</keyword>
<evidence type="ECO:0000256" key="3">
    <source>
        <dbReference type="ARBA" id="ARBA00022833"/>
    </source>
</evidence>
<evidence type="ECO:0000259" key="4">
    <source>
        <dbReference type="PROSITE" id="PS51747"/>
    </source>
</evidence>
<reference evidence="7" key="2">
    <citation type="submission" date="2019-10" db="EMBL/GenBank/DDBJ databases">
        <title>A de novo genome assembly of a pear dwarfing rootstock.</title>
        <authorList>
            <person name="Wang F."/>
            <person name="Wang J."/>
            <person name="Li S."/>
            <person name="Zhang Y."/>
            <person name="Fang M."/>
            <person name="Ma L."/>
            <person name="Zhao Y."/>
            <person name="Jiang S."/>
        </authorList>
    </citation>
    <scope>NUCLEOTIDE SEQUENCE [LARGE SCALE GENOMIC DNA]</scope>
</reference>
<evidence type="ECO:0000256" key="2">
    <source>
        <dbReference type="ARBA" id="ARBA00022801"/>
    </source>
</evidence>
<organism evidence="5 7">
    <name type="scientific">Pyrus ussuriensis x Pyrus communis</name>
    <dbReference type="NCBI Taxonomy" id="2448454"/>
    <lineage>
        <taxon>Eukaryota</taxon>
        <taxon>Viridiplantae</taxon>
        <taxon>Streptophyta</taxon>
        <taxon>Embryophyta</taxon>
        <taxon>Tracheophyta</taxon>
        <taxon>Spermatophyta</taxon>
        <taxon>Magnoliopsida</taxon>
        <taxon>eudicotyledons</taxon>
        <taxon>Gunneridae</taxon>
        <taxon>Pentapetalae</taxon>
        <taxon>rosids</taxon>
        <taxon>fabids</taxon>
        <taxon>Rosales</taxon>
        <taxon>Rosaceae</taxon>
        <taxon>Amygdaloideae</taxon>
        <taxon>Maleae</taxon>
        <taxon>Pyrus</taxon>
    </lineage>
</organism>
<dbReference type="Proteomes" id="UP000327157">
    <property type="component" value="Chromosome 16"/>
</dbReference>
<dbReference type="InterPro" id="IPR016192">
    <property type="entry name" value="APOBEC/CMP_deaminase_Zn-bd"/>
</dbReference>
<evidence type="ECO:0000313" key="6">
    <source>
        <dbReference type="EMBL" id="KAB2626350.1"/>
    </source>
</evidence>
<keyword evidence="1" id="KW-0479">Metal-binding</keyword>
<dbReference type="OrthoDB" id="659at2759"/>
<evidence type="ECO:0000256" key="1">
    <source>
        <dbReference type="ARBA" id="ARBA00022723"/>
    </source>
</evidence>
<dbReference type="PANTHER" id="PTHR11079:SF149">
    <property type="entry name" value="TRNA-SPECIFIC ADENOSINE DEAMINASE 2"/>
    <property type="match status" value="1"/>
</dbReference>
<dbReference type="GO" id="GO:0052717">
    <property type="term" value="F:tRNA-specific adenosine-34 deaminase activity"/>
    <property type="evidence" value="ECO:0007669"/>
    <property type="project" value="UniProtKB-EC"/>
</dbReference>
<dbReference type="EMBL" id="SMOL01000160">
    <property type="protein sequence ID" value="KAB2625845.1"/>
    <property type="molecule type" value="Genomic_DNA"/>
</dbReference>
<dbReference type="Pfam" id="PF00383">
    <property type="entry name" value="dCMP_cyt_deam_1"/>
    <property type="match status" value="1"/>
</dbReference>
<keyword evidence="3" id="KW-0862">Zinc</keyword>
<evidence type="ECO:0000313" key="7">
    <source>
        <dbReference type="Proteomes" id="UP000327157"/>
    </source>
</evidence>
<dbReference type="SUPFAM" id="SSF53927">
    <property type="entry name" value="Cytidine deaminase-like"/>
    <property type="match status" value="1"/>
</dbReference>
<comment type="caution">
    <text evidence="5">The sequence shown here is derived from an EMBL/GenBank/DDBJ whole genome shotgun (WGS) entry which is preliminary data.</text>
</comment>
<accession>A0A5N5HD98</accession>
<dbReference type="CDD" id="cd01285">
    <property type="entry name" value="nucleoside_deaminase"/>
    <property type="match status" value="1"/>
</dbReference>
<reference evidence="5 7" key="3">
    <citation type="submission" date="2019-11" db="EMBL/GenBank/DDBJ databases">
        <title>A de novo genome assembly of a pear dwarfing rootstock.</title>
        <authorList>
            <person name="Wang F."/>
            <person name="Wang J."/>
            <person name="Li S."/>
            <person name="Zhang Y."/>
            <person name="Fang M."/>
            <person name="Ma L."/>
            <person name="Zhao Y."/>
            <person name="Jiang S."/>
        </authorList>
    </citation>
    <scope>NUCLEOTIDE SEQUENCE [LARGE SCALE GENOMIC DNA]</scope>
    <source>
        <strain evidence="5">S2</strain>
        <tissue evidence="5">Leaf</tissue>
    </source>
</reference>
<dbReference type="Gene3D" id="3.40.140.10">
    <property type="entry name" value="Cytidine Deaminase, domain 2"/>
    <property type="match status" value="1"/>
</dbReference>
<dbReference type="PROSITE" id="PS00903">
    <property type="entry name" value="CYT_DCMP_DEAMINASES_1"/>
    <property type="match status" value="1"/>
</dbReference>
<reference evidence="5 7" key="1">
    <citation type="submission" date="2019-09" db="EMBL/GenBank/DDBJ databases">
        <authorList>
            <person name="Ou C."/>
        </authorList>
    </citation>
    <scope>NUCLEOTIDE SEQUENCE [LARGE SCALE GENOMIC DNA]</scope>
    <source>
        <strain evidence="5">S2</strain>
        <tissue evidence="5">Leaf</tissue>
    </source>
</reference>
<dbReference type="PROSITE" id="PS51747">
    <property type="entry name" value="CYT_DCMP_DEAMINASES_2"/>
    <property type="match status" value="1"/>
</dbReference>
<name>A0A5N5HD98_9ROSA</name>
<evidence type="ECO:0000313" key="5">
    <source>
        <dbReference type="EMBL" id="KAB2625845.1"/>
    </source>
</evidence>
<gene>
    <name evidence="5" type="ORF">D8674_017505</name>
    <name evidence="6" type="ORF">D8674_018010</name>
</gene>
<dbReference type="PANTHER" id="PTHR11079">
    <property type="entry name" value="CYTOSINE DEAMINASE FAMILY MEMBER"/>
    <property type="match status" value="1"/>
</dbReference>
<keyword evidence="7" id="KW-1185">Reference proteome</keyword>
<dbReference type="AlphaFoldDB" id="A0A5N5HD98"/>
<sequence>MRLWTASKFLLSKISYNCMNSICHAFKILYTLELCTHLCVIVEDGKVIASGRNRTNETQNATRHAEMEVIDTFLEQWREHRLSKSEVAEKFSKCKLYVTCEPCIMCAVALSFIGIKEVFYGCANDKFGGCGSVLSLHSTPKGEGFKCTGGIMATEAVSLFRSFYEQGNPNASKPHRPLAQQATQ</sequence>
<dbReference type="GO" id="GO:0002100">
    <property type="term" value="P:tRNA wobble adenosine to inosine editing"/>
    <property type="evidence" value="ECO:0007669"/>
    <property type="project" value="InterPro"/>
</dbReference>
<dbReference type="EMBL" id="SMOL01000160">
    <property type="protein sequence ID" value="KAB2626350.1"/>
    <property type="molecule type" value="Genomic_DNA"/>
</dbReference>
<dbReference type="InterPro" id="IPR016193">
    <property type="entry name" value="Cytidine_deaminase-like"/>
</dbReference>
<dbReference type="InterPro" id="IPR002125">
    <property type="entry name" value="CMP_dCMP_dom"/>
</dbReference>
<dbReference type="GO" id="GO:0008270">
    <property type="term" value="F:zinc ion binding"/>
    <property type="evidence" value="ECO:0007669"/>
    <property type="project" value="InterPro"/>
</dbReference>
<protein>
    <submittedName>
        <fullName evidence="5">tRNA-specific adenosine deaminase 2</fullName>
    </submittedName>
</protein>